<dbReference type="AlphaFoldDB" id="A0AAW1A1F6"/>
<protein>
    <submittedName>
        <fullName evidence="1">Uncharacterized protein</fullName>
    </submittedName>
</protein>
<keyword evidence="2" id="KW-1185">Reference proteome</keyword>
<organism evidence="1 2">
    <name type="scientific">Tetragonisca angustula</name>
    <dbReference type="NCBI Taxonomy" id="166442"/>
    <lineage>
        <taxon>Eukaryota</taxon>
        <taxon>Metazoa</taxon>
        <taxon>Ecdysozoa</taxon>
        <taxon>Arthropoda</taxon>
        <taxon>Hexapoda</taxon>
        <taxon>Insecta</taxon>
        <taxon>Pterygota</taxon>
        <taxon>Neoptera</taxon>
        <taxon>Endopterygota</taxon>
        <taxon>Hymenoptera</taxon>
        <taxon>Apocrita</taxon>
        <taxon>Aculeata</taxon>
        <taxon>Apoidea</taxon>
        <taxon>Anthophila</taxon>
        <taxon>Apidae</taxon>
        <taxon>Tetragonisca</taxon>
    </lineage>
</organism>
<reference evidence="1 2" key="1">
    <citation type="submission" date="2024-05" db="EMBL/GenBank/DDBJ databases">
        <title>The nuclear and mitochondrial genome assemblies of Tetragonisca angustula (Apidae: Meliponini), a tiny yet remarkable pollinator in the Neotropics.</title>
        <authorList>
            <person name="Ferrari R."/>
            <person name="Ricardo P.C."/>
            <person name="Dias F.C."/>
            <person name="Araujo N.S."/>
            <person name="Soares D.O."/>
            <person name="Zhou Q.-S."/>
            <person name="Zhu C.-D."/>
            <person name="Coutinho L."/>
            <person name="Airas M.C."/>
            <person name="Batista T.M."/>
        </authorList>
    </citation>
    <scope>NUCLEOTIDE SEQUENCE [LARGE SCALE GENOMIC DNA]</scope>
    <source>
        <strain evidence="1">ASF017062</strain>
        <tissue evidence="1">Abdomen</tissue>
    </source>
</reference>
<comment type="caution">
    <text evidence="1">The sequence shown here is derived from an EMBL/GenBank/DDBJ whole genome shotgun (WGS) entry which is preliminary data.</text>
</comment>
<evidence type="ECO:0000313" key="1">
    <source>
        <dbReference type="EMBL" id="KAK9302816.1"/>
    </source>
</evidence>
<dbReference type="Proteomes" id="UP001432146">
    <property type="component" value="Unassembled WGS sequence"/>
</dbReference>
<accession>A0AAW1A1F6</accession>
<dbReference type="EMBL" id="JAWNGG020000089">
    <property type="protein sequence ID" value="KAK9302816.1"/>
    <property type="molecule type" value="Genomic_DNA"/>
</dbReference>
<name>A0AAW1A1F6_9HYME</name>
<sequence length="155" mass="17619">MLALGVDASHGFHRSIAASSIDIHRYLPQLLVREPDTGYRYVLQWIDNVAHYSTASVSNASTQYKSMYKTMTPCLSESVTGLSSKETNHWRILQSHYMLADLATYTPKCTHIQWPDPPSMETLWSGTKNFMSRPAMSKLAGYLKECRTTPRRTKT</sequence>
<proteinExistence type="predicted"/>
<gene>
    <name evidence="1" type="ORF">QLX08_005305</name>
</gene>
<evidence type="ECO:0000313" key="2">
    <source>
        <dbReference type="Proteomes" id="UP001432146"/>
    </source>
</evidence>